<dbReference type="AlphaFoldDB" id="A0A2M7EKY5"/>
<organism evidence="1 2">
    <name type="scientific">Candidatus Roizmanbacteria bacterium CG17_big_fil_post_rev_8_21_14_2_50_39_7</name>
    <dbReference type="NCBI Taxonomy" id="1974858"/>
    <lineage>
        <taxon>Bacteria</taxon>
        <taxon>Candidatus Roizmaniibacteriota</taxon>
    </lineage>
</organism>
<accession>A0A2M7EKY5</accession>
<proteinExistence type="predicted"/>
<protein>
    <submittedName>
        <fullName evidence="1">Uncharacterized protein</fullName>
    </submittedName>
</protein>
<dbReference type="Proteomes" id="UP000228762">
    <property type="component" value="Unassembled WGS sequence"/>
</dbReference>
<sequence length="78" mass="9249">MRLTLLPLLLLKDHQQAVAGHRHQQHQVVVIKRPIILRIYFRLIQQKITLNYFLPQLIMPLTNITLLMDLPKETKDSE</sequence>
<dbReference type="EMBL" id="PFEV01000029">
    <property type="protein sequence ID" value="PIV71232.1"/>
    <property type="molecule type" value="Genomic_DNA"/>
</dbReference>
<reference evidence="2" key="1">
    <citation type="submission" date="2017-09" db="EMBL/GenBank/DDBJ databases">
        <title>Depth-based differentiation of microbial function through sediment-hosted aquifers and enrichment of novel symbionts in the deep terrestrial subsurface.</title>
        <authorList>
            <person name="Probst A.J."/>
            <person name="Ladd B."/>
            <person name="Jarett J.K."/>
            <person name="Geller-Mcgrath D.E."/>
            <person name="Sieber C.M.K."/>
            <person name="Emerson J.B."/>
            <person name="Anantharaman K."/>
            <person name="Thomas B.C."/>
            <person name="Malmstrom R."/>
            <person name="Stieglmeier M."/>
            <person name="Klingl A."/>
            <person name="Woyke T."/>
            <person name="Ryan C.M."/>
            <person name="Banfield J.F."/>
        </authorList>
    </citation>
    <scope>NUCLEOTIDE SEQUENCE [LARGE SCALE GENOMIC DNA]</scope>
</reference>
<evidence type="ECO:0000313" key="1">
    <source>
        <dbReference type="EMBL" id="PIV71232.1"/>
    </source>
</evidence>
<comment type="caution">
    <text evidence="1">The sequence shown here is derived from an EMBL/GenBank/DDBJ whole genome shotgun (WGS) entry which is preliminary data.</text>
</comment>
<name>A0A2M7EKY5_9BACT</name>
<gene>
    <name evidence="1" type="ORF">COW57_00655</name>
</gene>
<evidence type="ECO:0000313" key="2">
    <source>
        <dbReference type="Proteomes" id="UP000228762"/>
    </source>
</evidence>